<feature type="transmembrane region" description="Helical" evidence="2">
    <location>
        <begin position="381"/>
        <end position="401"/>
    </location>
</feature>
<feature type="domain" description="SGNH" evidence="4">
    <location>
        <begin position="452"/>
        <end position="682"/>
    </location>
</feature>
<name>A0ABR9HKH4_9ACTN</name>
<dbReference type="InterPro" id="IPR050879">
    <property type="entry name" value="Acyltransferase_3"/>
</dbReference>
<protein>
    <submittedName>
        <fullName evidence="5">Peptidoglycan/LPS O-acetylase OafA/YrhL</fullName>
    </submittedName>
</protein>
<keyword evidence="2" id="KW-1133">Transmembrane helix</keyword>
<dbReference type="EMBL" id="JADBDY010000001">
    <property type="protein sequence ID" value="MBE1459519.1"/>
    <property type="molecule type" value="Genomic_DNA"/>
</dbReference>
<feature type="domain" description="Acyltransferase 3" evidence="3">
    <location>
        <begin position="29"/>
        <end position="361"/>
    </location>
</feature>
<feature type="transmembrane region" description="Helical" evidence="2">
    <location>
        <begin position="195"/>
        <end position="217"/>
    </location>
</feature>
<feature type="region of interest" description="Disordered" evidence="1">
    <location>
        <begin position="1"/>
        <end position="20"/>
    </location>
</feature>
<feature type="transmembrane region" description="Helical" evidence="2">
    <location>
        <begin position="277"/>
        <end position="294"/>
    </location>
</feature>
<dbReference type="Pfam" id="PF01757">
    <property type="entry name" value="Acyl_transf_3"/>
    <property type="match status" value="1"/>
</dbReference>
<dbReference type="PANTHER" id="PTHR23028:SF53">
    <property type="entry name" value="ACYL_TRANSF_3 DOMAIN-CONTAINING PROTEIN"/>
    <property type="match status" value="1"/>
</dbReference>
<evidence type="ECO:0000259" key="3">
    <source>
        <dbReference type="Pfam" id="PF01757"/>
    </source>
</evidence>
<dbReference type="InterPro" id="IPR043968">
    <property type="entry name" value="SGNH"/>
</dbReference>
<dbReference type="InterPro" id="IPR002656">
    <property type="entry name" value="Acyl_transf_3_dom"/>
</dbReference>
<accession>A0ABR9HKH4</accession>
<feature type="transmembrane region" description="Helical" evidence="2">
    <location>
        <begin position="254"/>
        <end position="271"/>
    </location>
</feature>
<feature type="transmembrane region" description="Helical" evidence="2">
    <location>
        <begin position="342"/>
        <end position="360"/>
    </location>
</feature>
<evidence type="ECO:0000256" key="2">
    <source>
        <dbReference type="SAM" id="Phobius"/>
    </source>
</evidence>
<gene>
    <name evidence="5" type="ORF">H4W79_003733</name>
</gene>
<sequence>MRSPRFPSPRAVLPNRAGQRGQGNLFRPEVQGLRAVAVLLVLVYHLNPGLLPGGYVGVDVFFVISGFLITSLLLREVREHGRVSLAGFYVRRVRRLLPAATVVLLATGATALAVLPVTRLGDTAWQLFASAAYVENLYLADQTLDYLAAEVPPSPVQHFWSLSVEEQFYLLWPLLFLLWALLLRRRSGAAAGTGALTAVLAAVFAASLVCSVVLTAGGSPGAYFLPTTRAWELAAGGLLAVFLSGRGLPRPLRLPLGWAGLAAIMASAVLYDSGTPFPGYTALLPVLGCVAVIAAERSPGLSASTLLSTGPARFVGDISYALYLWHWPLVVFALVLLGRDTLGPLGVAGVAALSFLLAWATKLWVEDPVARHGLVRTGRGASAVALAGILAVAAVTAASLVRVDRFQSTEFDPEVHVGPKAIGLPPSQDEAWMYPSPVEAEDDVPRAYADGCHAGFDQRAPSEPPCVYGPEDAATTVALTGDSHSTQWFPALVQIAEERGWRLTVYNKSACAFTSVLVSRGGEPYAECQEWNRAVAEELRRLKPDLLVTSSSAAGVPHGHGSGPEARGAMAEGMVEQWERLTAAGVPILAIRDTPRTNSDVLDCLASSSRDLSACDRPASAALEPDDPQELAAREVEGAELIDLTDLICTDDTCPAVVGNVVVYRDSHHLTETYARLLADALGTRMDEALGRN</sequence>
<feature type="transmembrane region" description="Helical" evidence="2">
    <location>
        <begin position="95"/>
        <end position="115"/>
    </location>
</feature>
<evidence type="ECO:0000259" key="4">
    <source>
        <dbReference type="Pfam" id="PF19040"/>
    </source>
</evidence>
<keyword evidence="2" id="KW-0812">Transmembrane</keyword>
<evidence type="ECO:0000313" key="5">
    <source>
        <dbReference type="EMBL" id="MBE1459519.1"/>
    </source>
</evidence>
<feature type="transmembrane region" description="Helical" evidence="2">
    <location>
        <begin position="314"/>
        <end position="336"/>
    </location>
</feature>
<feature type="transmembrane region" description="Helical" evidence="2">
    <location>
        <begin position="167"/>
        <end position="183"/>
    </location>
</feature>
<reference evidence="5 6" key="1">
    <citation type="submission" date="2020-10" db="EMBL/GenBank/DDBJ databases">
        <title>Sequencing the genomes of 1000 actinobacteria strains.</title>
        <authorList>
            <person name="Klenk H.-P."/>
        </authorList>
    </citation>
    <scope>NUCLEOTIDE SEQUENCE [LARGE SCALE GENOMIC DNA]</scope>
    <source>
        <strain evidence="5 6">DSM 45157</strain>
    </source>
</reference>
<organism evidence="5 6">
    <name type="scientific">Nocardiopsis terrae</name>
    <dbReference type="NCBI Taxonomy" id="372655"/>
    <lineage>
        <taxon>Bacteria</taxon>
        <taxon>Bacillati</taxon>
        <taxon>Actinomycetota</taxon>
        <taxon>Actinomycetes</taxon>
        <taxon>Streptosporangiales</taxon>
        <taxon>Nocardiopsidaceae</taxon>
        <taxon>Nocardiopsis</taxon>
    </lineage>
</organism>
<dbReference type="RefSeq" id="WP_191275084.1">
    <property type="nucleotide sequence ID" value="NZ_BMXJ01000008.1"/>
</dbReference>
<evidence type="ECO:0000313" key="6">
    <source>
        <dbReference type="Proteomes" id="UP000598217"/>
    </source>
</evidence>
<comment type="caution">
    <text evidence="5">The sequence shown here is derived from an EMBL/GenBank/DDBJ whole genome shotgun (WGS) entry which is preliminary data.</text>
</comment>
<dbReference type="Proteomes" id="UP000598217">
    <property type="component" value="Unassembled WGS sequence"/>
</dbReference>
<proteinExistence type="predicted"/>
<keyword evidence="6" id="KW-1185">Reference proteome</keyword>
<feature type="transmembrane region" description="Helical" evidence="2">
    <location>
        <begin position="53"/>
        <end position="74"/>
    </location>
</feature>
<dbReference type="PANTHER" id="PTHR23028">
    <property type="entry name" value="ACETYLTRANSFERASE"/>
    <property type="match status" value="1"/>
</dbReference>
<dbReference type="Pfam" id="PF19040">
    <property type="entry name" value="SGNH"/>
    <property type="match status" value="1"/>
</dbReference>
<keyword evidence="2" id="KW-0472">Membrane</keyword>
<evidence type="ECO:0000256" key="1">
    <source>
        <dbReference type="SAM" id="MobiDB-lite"/>
    </source>
</evidence>